<name>A0A929RUL5_9BACT</name>
<evidence type="ECO:0000313" key="1">
    <source>
        <dbReference type="EMBL" id="MBF0969525.1"/>
    </source>
</evidence>
<proteinExistence type="predicted"/>
<dbReference type="GO" id="GO:0004553">
    <property type="term" value="F:hydrolase activity, hydrolyzing O-glycosyl compounds"/>
    <property type="evidence" value="ECO:0007669"/>
    <property type="project" value="UniProtKB-ARBA"/>
</dbReference>
<dbReference type="SUPFAM" id="SSF49899">
    <property type="entry name" value="Concanavalin A-like lectins/glucanases"/>
    <property type="match status" value="1"/>
</dbReference>
<sequence length="397" mass="45013">MTDKNLILYLPMDDPSTSVVAYDYSNSRADAQLSGGAHFSKDAKIGKSLALGVGEAQTPIAINFDGDFTLSLYVKTTSNKIGWLMNLPGVDKYMEQWVDVDPNTWVFLAFIKDGSTFSVYKHLTRMGMYELSDTPIGFSINDPNLDVSDGVLIDEVMLYDTAKPIAEILRDAESKSDVEYYVNGMNFKDFGVHVSKSNGLMGQLERKEGYNEDWGSRHGVMRNHNYVRYKERTITLECFLEASSRGAFVEWQNRFFDQFRQKGTQRLRVEYAGTTKPLIYEVTMQAGADPEKEWGRYNDGLMVGTFTLTLVEDDPVKMVLRHITAEADSTTSFKLTTYSPLTVFWGDGSVTNRVRGEQLTVEHTYKKPGEYDIIIAGLIEEISDFETNDIIVWQRLM</sequence>
<reference evidence="1" key="1">
    <citation type="submission" date="2020-04" db="EMBL/GenBank/DDBJ databases">
        <title>Deep metagenomics examines the oral microbiome during advanced dental caries in children, revealing novel taxa and co-occurrences with host molecules.</title>
        <authorList>
            <person name="Baker J.L."/>
            <person name="Morton J.T."/>
            <person name="Dinis M."/>
            <person name="Alvarez R."/>
            <person name="Tran N.C."/>
            <person name="Knight R."/>
            <person name="Edlund A."/>
        </authorList>
    </citation>
    <scope>NUCLEOTIDE SEQUENCE</scope>
    <source>
        <strain evidence="1">JCVI_34_bin.1</strain>
    </source>
</reference>
<dbReference type="EMBL" id="JABZGR010000001">
    <property type="protein sequence ID" value="MBF0969525.1"/>
    <property type="molecule type" value="Genomic_DNA"/>
</dbReference>
<organism evidence="1 2">
    <name type="scientific">Alloprevotella tannerae</name>
    <dbReference type="NCBI Taxonomy" id="76122"/>
    <lineage>
        <taxon>Bacteria</taxon>
        <taxon>Pseudomonadati</taxon>
        <taxon>Bacteroidota</taxon>
        <taxon>Bacteroidia</taxon>
        <taxon>Bacteroidales</taxon>
        <taxon>Prevotellaceae</taxon>
        <taxon>Alloprevotella</taxon>
    </lineage>
</organism>
<dbReference type="RefSeq" id="WP_303762496.1">
    <property type="nucleotide sequence ID" value="NZ_JABZGR010000001.1"/>
</dbReference>
<accession>A0A929RUL5</accession>
<dbReference type="InterPro" id="IPR013320">
    <property type="entry name" value="ConA-like_dom_sf"/>
</dbReference>
<evidence type="ECO:0008006" key="3">
    <source>
        <dbReference type="Google" id="ProtNLM"/>
    </source>
</evidence>
<protein>
    <recommendedName>
        <fullName evidence="3">PKD domain-containing protein</fullName>
    </recommendedName>
</protein>
<dbReference type="AlphaFoldDB" id="A0A929RUL5"/>
<evidence type="ECO:0000313" key="2">
    <source>
        <dbReference type="Proteomes" id="UP000704068"/>
    </source>
</evidence>
<dbReference type="Proteomes" id="UP000704068">
    <property type="component" value="Unassembled WGS sequence"/>
</dbReference>
<dbReference type="GO" id="GO:0005975">
    <property type="term" value="P:carbohydrate metabolic process"/>
    <property type="evidence" value="ECO:0007669"/>
    <property type="project" value="UniProtKB-ARBA"/>
</dbReference>
<gene>
    <name evidence="1" type="ORF">HXK21_00570</name>
</gene>
<comment type="caution">
    <text evidence="1">The sequence shown here is derived from an EMBL/GenBank/DDBJ whole genome shotgun (WGS) entry which is preliminary data.</text>
</comment>